<comment type="caution">
    <text evidence="1">The sequence shown here is derived from an EMBL/GenBank/DDBJ whole genome shotgun (WGS) entry which is preliminary data.</text>
</comment>
<protein>
    <submittedName>
        <fullName evidence="1">Uncharacterized protein</fullName>
    </submittedName>
</protein>
<gene>
    <name evidence="1" type="ORF">PQR62_00465</name>
</gene>
<accession>A0ABW9A4D5</accession>
<reference evidence="1 2" key="1">
    <citation type="journal article" date="2024" name="Chem. Sci.">
        <title>Discovery of megapolipeptins by genome mining of a Burkholderiales bacteria collection.</title>
        <authorList>
            <person name="Paulo B.S."/>
            <person name="Recchia M.J.J."/>
            <person name="Lee S."/>
            <person name="Fergusson C.H."/>
            <person name="Romanowski S.B."/>
            <person name="Hernandez A."/>
            <person name="Krull N."/>
            <person name="Liu D.Y."/>
            <person name="Cavanagh H."/>
            <person name="Bos A."/>
            <person name="Gray C.A."/>
            <person name="Murphy B.T."/>
            <person name="Linington R.G."/>
            <person name="Eustaquio A.S."/>
        </authorList>
    </citation>
    <scope>NUCLEOTIDE SEQUENCE [LARGE SCALE GENOMIC DNA]</scope>
    <source>
        <strain evidence="1 2">RL21-008-BIB-A</strain>
    </source>
</reference>
<keyword evidence="2" id="KW-1185">Reference proteome</keyword>
<dbReference type="RefSeq" id="WP_408153670.1">
    <property type="nucleotide sequence ID" value="NZ_JAQQFM010000001.1"/>
</dbReference>
<sequence>MKYPLNGRHEANRGNGFLTIYDGSLPSEGESFGYEPKAAVATWKSKVTFEDGAYRTSWPIVDRVAAGKFDNP</sequence>
<proteinExistence type="predicted"/>
<name>A0ABW9A4D5_9BURK</name>
<evidence type="ECO:0000313" key="2">
    <source>
        <dbReference type="Proteomes" id="UP001629246"/>
    </source>
</evidence>
<organism evidence="1 2">
    <name type="scientific">Herbaspirillum lusitanum</name>
    <dbReference type="NCBI Taxonomy" id="213312"/>
    <lineage>
        <taxon>Bacteria</taxon>
        <taxon>Pseudomonadati</taxon>
        <taxon>Pseudomonadota</taxon>
        <taxon>Betaproteobacteria</taxon>
        <taxon>Burkholderiales</taxon>
        <taxon>Oxalobacteraceae</taxon>
        <taxon>Herbaspirillum</taxon>
    </lineage>
</organism>
<evidence type="ECO:0000313" key="1">
    <source>
        <dbReference type="EMBL" id="MFL9922715.1"/>
    </source>
</evidence>
<dbReference type="EMBL" id="JAQQFM010000001">
    <property type="protein sequence ID" value="MFL9922715.1"/>
    <property type="molecule type" value="Genomic_DNA"/>
</dbReference>
<dbReference type="Proteomes" id="UP001629246">
    <property type="component" value="Unassembled WGS sequence"/>
</dbReference>